<evidence type="ECO:0000256" key="1">
    <source>
        <dbReference type="ARBA" id="ARBA00001968"/>
    </source>
</evidence>
<protein>
    <recommendedName>
        <fullName evidence="4">SWIM-type domain-containing protein</fullName>
    </recommendedName>
</protein>
<evidence type="ECO:0000313" key="6">
    <source>
        <dbReference type="Proteomes" id="UP000663879"/>
    </source>
</evidence>
<feature type="domain" description="SWIM-type" evidence="4">
    <location>
        <begin position="351"/>
        <end position="389"/>
    </location>
</feature>
<comment type="caution">
    <text evidence="5">The sequence shown here is derived from an EMBL/GenBank/DDBJ whole genome shotgun (WGS) entry which is preliminary data.</text>
</comment>
<dbReference type="Pfam" id="PF13359">
    <property type="entry name" value="DDE_Tnp_4"/>
    <property type="match status" value="1"/>
</dbReference>
<keyword evidence="6" id="KW-1185">Reference proteome</keyword>
<reference evidence="5" key="1">
    <citation type="submission" date="2021-02" db="EMBL/GenBank/DDBJ databases">
        <authorList>
            <person name="Nowell W R."/>
        </authorList>
    </citation>
    <scope>NUCLEOTIDE SEQUENCE</scope>
    <source>
        <strain evidence="5">Ploen Becks lab</strain>
    </source>
</reference>
<keyword evidence="3" id="KW-0863">Zinc-finger</keyword>
<keyword evidence="3" id="KW-0862">Zinc</keyword>
<evidence type="ECO:0000256" key="2">
    <source>
        <dbReference type="ARBA" id="ARBA00022723"/>
    </source>
</evidence>
<dbReference type="PROSITE" id="PS50966">
    <property type="entry name" value="ZF_SWIM"/>
    <property type="match status" value="1"/>
</dbReference>
<dbReference type="InterPro" id="IPR007527">
    <property type="entry name" value="Znf_SWIM"/>
</dbReference>
<dbReference type="GO" id="GO:0008270">
    <property type="term" value="F:zinc ion binding"/>
    <property type="evidence" value="ECO:0007669"/>
    <property type="project" value="UniProtKB-KW"/>
</dbReference>
<name>A0A814FHC7_9BILA</name>
<dbReference type="OrthoDB" id="10049726at2759"/>
<accession>A0A814FHC7</accession>
<feature type="non-terminal residue" evidence="5">
    <location>
        <position position="1"/>
    </location>
</feature>
<dbReference type="Proteomes" id="UP000663879">
    <property type="component" value="Unassembled WGS sequence"/>
</dbReference>
<organism evidence="5 6">
    <name type="scientific">Brachionus calyciflorus</name>
    <dbReference type="NCBI Taxonomy" id="104777"/>
    <lineage>
        <taxon>Eukaryota</taxon>
        <taxon>Metazoa</taxon>
        <taxon>Spiralia</taxon>
        <taxon>Gnathifera</taxon>
        <taxon>Rotifera</taxon>
        <taxon>Eurotatoria</taxon>
        <taxon>Monogononta</taxon>
        <taxon>Pseudotrocha</taxon>
        <taxon>Ploima</taxon>
        <taxon>Brachionidae</taxon>
        <taxon>Brachionus</taxon>
    </lineage>
</organism>
<evidence type="ECO:0000259" key="4">
    <source>
        <dbReference type="PROSITE" id="PS50966"/>
    </source>
</evidence>
<evidence type="ECO:0000256" key="3">
    <source>
        <dbReference type="PROSITE-ProRule" id="PRU00325"/>
    </source>
</evidence>
<comment type="cofactor">
    <cofactor evidence="1">
        <name>a divalent metal cation</name>
        <dbReference type="ChEBI" id="CHEBI:60240"/>
    </cofactor>
</comment>
<evidence type="ECO:0000313" key="5">
    <source>
        <dbReference type="EMBL" id="CAF0983415.1"/>
    </source>
</evidence>
<dbReference type="AlphaFoldDB" id="A0A814FHC7"/>
<sequence length="576" mass="67901">NQASTVVNLSKEDRIPDLSNFRQNVFGSSFLHACEDSVLCYGVNRFEIPSNYSFNCYEYFFPIFFVIESIDNRTALLNGFLNQNGVSIEDSQSFNKNCRKIRRVAIYKDFVPFYLGCDKEREFFLRHNNEMVKQLFDLEHDQLAVVIDGTYTRLEKSANNKFQYSCWSGQKKDLLIKPFIICCTDGYFLDCYGPFQAFENDAKIFKYIVENDSKLRKILLPKKTLLFIDRGFKDIFNFLQDELQLEPKIPTCSQLEDTKSESKQLTTKQTTESRFVTKIRFIVEKQIGMLKNFKALDNIRNTQAGHIQIDYRITCAMINFTHKRSCPDKENKRQNDYTKEFGNSYKVFIEYIPSLNKSKSIKNYVCSCKSGLKVAGCCTHVSSTIYYLSLARFQQIRVPGENLNKIFLDKIKKQKQNEPKYVRHKRFARPRLKKECEIPINEIASYDDKLKKNKQKKLVLESKSLEKSSKENKKRQSKNNKNIIEELNRDLLDFKTHLPSWGGKIQYFERDILLTNTCTIHYYLLAFWYLSKIKNNYLESIKNFSPTKHETLEKNYFINRKSKLEQSKRIVDFINN</sequence>
<dbReference type="EMBL" id="CAJNOC010003455">
    <property type="protein sequence ID" value="CAF0983415.1"/>
    <property type="molecule type" value="Genomic_DNA"/>
</dbReference>
<keyword evidence="2" id="KW-0479">Metal-binding</keyword>
<gene>
    <name evidence="5" type="ORF">OXX778_LOCUS15540</name>
</gene>
<dbReference type="InterPro" id="IPR027806">
    <property type="entry name" value="HARBI1_dom"/>
</dbReference>
<proteinExistence type="predicted"/>